<keyword evidence="2" id="KW-1185">Reference proteome</keyword>
<gene>
    <name evidence="1" type="ORF">GH714_002826</name>
</gene>
<dbReference type="Proteomes" id="UP000467840">
    <property type="component" value="Chromosome 8"/>
</dbReference>
<protein>
    <submittedName>
        <fullName evidence="1">Uncharacterized protein</fullName>
    </submittedName>
</protein>
<accession>A0A6A6KK73</accession>
<comment type="caution">
    <text evidence="1">The sequence shown here is derived from an EMBL/GenBank/DDBJ whole genome shotgun (WGS) entry which is preliminary data.</text>
</comment>
<evidence type="ECO:0000313" key="1">
    <source>
        <dbReference type="EMBL" id="KAF2287819.1"/>
    </source>
</evidence>
<reference evidence="1 2" key="1">
    <citation type="journal article" date="2020" name="Mol. Plant">
        <title>The Chromosome-Based Rubber Tree Genome Provides New Insights into Spurge Genome Evolution and Rubber Biosynthesis.</title>
        <authorList>
            <person name="Liu J."/>
            <person name="Shi C."/>
            <person name="Shi C.C."/>
            <person name="Li W."/>
            <person name="Zhang Q.J."/>
            <person name="Zhang Y."/>
            <person name="Li K."/>
            <person name="Lu H.F."/>
            <person name="Shi C."/>
            <person name="Zhu S.T."/>
            <person name="Xiao Z.Y."/>
            <person name="Nan H."/>
            <person name="Yue Y."/>
            <person name="Zhu X.G."/>
            <person name="Wu Y."/>
            <person name="Hong X.N."/>
            <person name="Fan G.Y."/>
            <person name="Tong Y."/>
            <person name="Zhang D."/>
            <person name="Mao C.L."/>
            <person name="Liu Y.L."/>
            <person name="Hao S.J."/>
            <person name="Liu W.Q."/>
            <person name="Lv M.Q."/>
            <person name="Zhang H.B."/>
            <person name="Liu Y."/>
            <person name="Hu-Tang G.R."/>
            <person name="Wang J.P."/>
            <person name="Wang J.H."/>
            <person name="Sun Y.H."/>
            <person name="Ni S.B."/>
            <person name="Chen W.B."/>
            <person name="Zhang X.C."/>
            <person name="Jiao Y.N."/>
            <person name="Eichler E.E."/>
            <person name="Li G.H."/>
            <person name="Liu X."/>
            <person name="Gao L.Z."/>
        </authorList>
    </citation>
    <scope>NUCLEOTIDE SEQUENCE [LARGE SCALE GENOMIC DNA]</scope>
    <source>
        <strain evidence="2">cv. GT1</strain>
        <tissue evidence="1">Leaf</tissue>
    </source>
</reference>
<evidence type="ECO:0000313" key="2">
    <source>
        <dbReference type="Proteomes" id="UP000467840"/>
    </source>
</evidence>
<name>A0A6A6KK73_HEVBR</name>
<dbReference type="EMBL" id="JAAGAX010000016">
    <property type="protein sequence ID" value="KAF2287819.1"/>
    <property type="molecule type" value="Genomic_DNA"/>
</dbReference>
<proteinExistence type="predicted"/>
<organism evidence="1 2">
    <name type="scientific">Hevea brasiliensis</name>
    <name type="common">Para rubber tree</name>
    <name type="synonym">Siphonia brasiliensis</name>
    <dbReference type="NCBI Taxonomy" id="3981"/>
    <lineage>
        <taxon>Eukaryota</taxon>
        <taxon>Viridiplantae</taxon>
        <taxon>Streptophyta</taxon>
        <taxon>Embryophyta</taxon>
        <taxon>Tracheophyta</taxon>
        <taxon>Spermatophyta</taxon>
        <taxon>Magnoliopsida</taxon>
        <taxon>eudicotyledons</taxon>
        <taxon>Gunneridae</taxon>
        <taxon>Pentapetalae</taxon>
        <taxon>rosids</taxon>
        <taxon>fabids</taxon>
        <taxon>Malpighiales</taxon>
        <taxon>Euphorbiaceae</taxon>
        <taxon>Crotonoideae</taxon>
        <taxon>Micrandreae</taxon>
        <taxon>Hevea</taxon>
    </lineage>
</organism>
<dbReference type="AlphaFoldDB" id="A0A6A6KK73"/>
<sequence length="123" mass="13711">MIFAGKKSIVCFEGPSEVASTGKRSLGEETNNSYSQTNACLMAIQVRARFQRIQMAEESSQLVIRSQYPGEELSHDNGLRGAYKQPHLNLYYGNPNSDVVFIPNKELLEGITDIQFGCYDVIS</sequence>